<evidence type="ECO:0000313" key="2">
    <source>
        <dbReference type="EMBL" id="MBW7462135.1"/>
    </source>
</evidence>
<dbReference type="InterPro" id="IPR007197">
    <property type="entry name" value="rSAM"/>
</dbReference>
<dbReference type="PANTHER" id="PTHR13932">
    <property type="entry name" value="COPROPORPHYRINIGEN III OXIDASE"/>
    <property type="match status" value="1"/>
</dbReference>
<dbReference type="EMBL" id="JAHZIK010003616">
    <property type="protein sequence ID" value="MBW7462135.1"/>
    <property type="molecule type" value="Genomic_DNA"/>
</dbReference>
<feature type="non-terminal residue" evidence="2">
    <location>
        <position position="121"/>
    </location>
</feature>
<dbReference type="CDD" id="cd01335">
    <property type="entry name" value="Radical_SAM"/>
    <property type="match status" value="1"/>
</dbReference>
<feature type="domain" description="Radical SAM core" evidence="1">
    <location>
        <begin position="9"/>
        <end position="119"/>
    </location>
</feature>
<dbReference type="Proteomes" id="UP001519887">
    <property type="component" value="Unassembled WGS sequence"/>
</dbReference>
<sequence length="121" mass="13337">RQWALLVKHKPFARFAIGGGTPTLLAPALLKRLFAIAGDTMGLDSSQASISVEASPETVTEERLHILKENRVDRVSMGIQSFVESEAAAIYRPQMPEEAERAAELLKQFAFPILNLDLIYG</sequence>
<gene>
    <name evidence="2" type="ORF">K0U00_49610</name>
</gene>
<dbReference type="InterPro" id="IPR034505">
    <property type="entry name" value="Coproporphyrinogen-III_oxidase"/>
</dbReference>
<name>A0ABS7CMJ7_9BACL</name>
<dbReference type="Pfam" id="PF04055">
    <property type="entry name" value="Radical_SAM"/>
    <property type="match status" value="1"/>
</dbReference>
<protein>
    <submittedName>
        <fullName evidence="2">Radical SAM protein</fullName>
    </submittedName>
</protein>
<accession>A0ABS7CMJ7</accession>
<proteinExistence type="predicted"/>
<evidence type="ECO:0000313" key="3">
    <source>
        <dbReference type="Proteomes" id="UP001519887"/>
    </source>
</evidence>
<dbReference type="InterPro" id="IPR058240">
    <property type="entry name" value="rSAM_sf"/>
</dbReference>
<organism evidence="2 3">
    <name type="scientific">Paenibacillus sepulcri</name>
    <dbReference type="NCBI Taxonomy" id="359917"/>
    <lineage>
        <taxon>Bacteria</taxon>
        <taxon>Bacillati</taxon>
        <taxon>Bacillota</taxon>
        <taxon>Bacilli</taxon>
        <taxon>Bacillales</taxon>
        <taxon>Paenibacillaceae</taxon>
        <taxon>Paenibacillus</taxon>
    </lineage>
</organism>
<evidence type="ECO:0000259" key="1">
    <source>
        <dbReference type="Pfam" id="PF04055"/>
    </source>
</evidence>
<comment type="caution">
    <text evidence="2">The sequence shown here is derived from an EMBL/GenBank/DDBJ whole genome shotgun (WGS) entry which is preliminary data.</text>
</comment>
<dbReference type="SUPFAM" id="SSF102114">
    <property type="entry name" value="Radical SAM enzymes"/>
    <property type="match status" value="1"/>
</dbReference>
<keyword evidence="3" id="KW-1185">Reference proteome</keyword>
<dbReference type="PANTHER" id="PTHR13932:SF5">
    <property type="entry name" value="RADICAL S-ADENOSYL METHIONINE DOMAIN-CONTAINING PROTEIN 1, MITOCHONDRIAL"/>
    <property type="match status" value="1"/>
</dbReference>
<reference evidence="2 3" key="1">
    <citation type="submission" date="2021-07" db="EMBL/GenBank/DDBJ databases">
        <title>Paenibacillus radiodurans sp. nov., isolated from the southeastern edge of Tengger Desert.</title>
        <authorList>
            <person name="Zhang G."/>
        </authorList>
    </citation>
    <scope>NUCLEOTIDE SEQUENCE [LARGE SCALE GENOMIC DNA]</scope>
    <source>
        <strain evidence="2 3">CCM 7311</strain>
    </source>
</reference>
<feature type="non-terminal residue" evidence="2">
    <location>
        <position position="1"/>
    </location>
</feature>